<reference evidence="2" key="1">
    <citation type="submission" date="2015-09" db="EMBL/GenBank/DDBJ databases">
        <authorList>
            <person name="Sai Rama Sridatta P."/>
        </authorList>
    </citation>
    <scope>NUCLEOTIDE SEQUENCE [LARGE SCALE GENOMIC DNA]</scope>
</reference>
<protein>
    <submittedName>
        <fullName evidence="1">Uncharacterized protein</fullName>
    </submittedName>
</protein>
<dbReference type="Proteomes" id="UP000314980">
    <property type="component" value="Unassembled WGS sequence"/>
</dbReference>
<proteinExistence type="predicted"/>
<evidence type="ECO:0000313" key="2">
    <source>
        <dbReference type="Proteomes" id="UP000314980"/>
    </source>
</evidence>
<keyword evidence="2" id="KW-1185">Reference proteome</keyword>
<dbReference type="GeneTree" id="ENSGT01000000221741"/>
<name>A0A4W6D7N9_LATCA</name>
<accession>A0A4W6D7N9</accession>
<sequence>MRKRGAVMELRSWGALVVTEWTPLHQARELVVILYNGVWCGVDIKQERAEHLCNHSTYSWFVHHLLVLLTVSLTCEDRMEDSFWTTSSVRWIQVSLYG</sequence>
<dbReference type="Ensembl" id="ENSLCAT00010021311.1">
    <property type="protein sequence ID" value="ENSLCAP00010020854.1"/>
    <property type="gene ID" value="ENSLCAG00010009855.1"/>
</dbReference>
<dbReference type="AlphaFoldDB" id="A0A4W6D7N9"/>
<evidence type="ECO:0000313" key="1">
    <source>
        <dbReference type="Ensembl" id="ENSLCAP00010020854.1"/>
    </source>
</evidence>
<dbReference type="InParanoid" id="A0A4W6D7N9"/>
<organism evidence="1 2">
    <name type="scientific">Lates calcarifer</name>
    <name type="common">Barramundi</name>
    <name type="synonym">Holocentrus calcarifer</name>
    <dbReference type="NCBI Taxonomy" id="8187"/>
    <lineage>
        <taxon>Eukaryota</taxon>
        <taxon>Metazoa</taxon>
        <taxon>Chordata</taxon>
        <taxon>Craniata</taxon>
        <taxon>Vertebrata</taxon>
        <taxon>Euteleostomi</taxon>
        <taxon>Actinopterygii</taxon>
        <taxon>Neopterygii</taxon>
        <taxon>Teleostei</taxon>
        <taxon>Neoteleostei</taxon>
        <taxon>Acanthomorphata</taxon>
        <taxon>Carangaria</taxon>
        <taxon>Carangaria incertae sedis</taxon>
        <taxon>Centropomidae</taxon>
        <taxon>Lates</taxon>
    </lineage>
</organism>
<reference evidence="1" key="2">
    <citation type="submission" date="2025-08" db="UniProtKB">
        <authorList>
            <consortium name="Ensembl"/>
        </authorList>
    </citation>
    <scope>IDENTIFICATION</scope>
</reference>
<reference evidence="1" key="3">
    <citation type="submission" date="2025-09" db="UniProtKB">
        <authorList>
            <consortium name="Ensembl"/>
        </authorList>
    </citation>
    <scope>IDENTIFICATION</scope>
</reference>